<dbReference type="InterPro" id="IPR017871">
    <property type="entry name" value="ABC_transporter-like_CS"/>
</dbReference>
<sequence>MPESRFDPLQLGTYRRQLTPEGSATLTRALWLHILAGVVEGLALLSLLPIATVLAQGGTAWGLSLVGWLVVLAVFAAGTFVLRYFEELKGYSVALDFMRTSHQAIGDRLARLPLGWFGQARTGGLSRLVADGFMSAASVLAHMLGSLVVNASALVTIIVGSWVWDARLGLVFTVAVPVAVAVMAVARAIKRAGDRVVREPEREYANRIVEYAVCQPALRAAGRADGFAPLERAGRDFAAAKVRDLWLSSIGLLLNGIVMQAIVVVLITVAASLAVDGTMGAIETVAFIGLTLRVMRTLEDLASMSIGLESSRTPLLEMREILEAEVLPEAGAAVELPTPGEVDVRGVSFGYDAAAPVLRDVSFTARPGTMTALVGHSGSGKTTIARLISRFWDVDGGSVRVGGVDIREQPTEQLMSQLSMVFQDVYLFDDTLEANVRVGRPDASDVEVHDAARLAGVTQIAERLPDGWQSRVGEGGRSLSGGERQRVAIARALLKRAPIVLFDEATSALDAENEANVLASMQRLRATSTLIVIAHKLATVREADQIVVLGREPGAAGATVVERGTHDELFDAEGQYRHFWNRRAAAAGWSLRGAAGPAK</sequence>
<evidence type="ECO:0000259" key="8">
    <source>
        <dbReference type="PROSITE" id="PS50893"/>
    </source>
</evidence>
<dbReference type="InterPro" id="IPR003593">
    <property type="entry name" value="AAA+_ATPase"/>
</dbReference>
<dbReference type="InterPro" id="IPR011527">
    <property type="entry name" value="ABC1_TM_dom"/>
</dbReference>
<dbReference type="EMBL" id="JBHUNE010000001">
    <property type="protein sequence ID" value="MFD2757025.1"/>
    <property type="molecule type" value="Genomic_DNA"/>
</dbReference>
<dbReference type="Proteomes" id="UP001597492">
    <property type="component" value="Unassembled WGS sequence"/>
</dbReference>
<dbReference type="PROSITE" id="PS50929">
    <property type="entry name" value="ABC_TM1F"/>
    <property type="match status" value="1"/>
</dbReference>
<dbReference type="SUPFAM" id="SSF52540">
    <property type="entry name" value="P-loop containing nucleoside triphosphate hydrolases"/>
    <property type="match status" value="1"/>
</dbReference>
<feature type="transmembrane region" description="Helical" evidence="7">
    <location>
        <begin position="170"/>
        <end position="189"/>
    </location>
</feature>
<comment type="subcellular location">
    <subcellularLocation>
        <location evidence="1">Cell membrane</location>
        <topology evidence="1">Multi-pass membrane protein</topology>
    </subcellularLocation>
</comment>
<feature type="domain" description="ABC transmembrane type-1" evidence="9">
    <location>
        <begin position="34"/>
        <end position="310"/>
    </location>
</feature>
<dbReference type="Gene3D" id="1.20.1560.10">
    <property type="entry name" value="ABC transporter type 1, transmembrane domain"/>
    <property type="match status" value="1"/>
</dbReference>
<feature type="domain" description="ABC transporter" evidence="8">
    <location>
        <begin position="342"/>
        <end position="576"/>
    </location>
</feature>
<evidence type="ECO:0000313" key="11">
    <source>
        <dbReference type="Proteomes" id="UP001597492"/>
    </source>
</evidence>
<keyword evidence="11" id="KW-1185">Reference proteome</keyword>
<dbReference type="GO" id="GO:0005524">
    <property type="term" value="F:ATP binding"/>
    <property type="evidence" value="ECO:0007669"/>
    <property type="project" value="UniProtKB-KW"/>
</dbReference>
<keyword evidence="3" id="KW-0547">Nucleotide-binding</keyword>
<dbReference type="RefSeq" id="WP_019618876.1">
    <property type="nucleotide sequence ID" value="NZ_JBHUNE010000001.1"/>
</dbReference>
<dbReference type="SMART" id="SM00382">
    <property type="entry name" value="AAA"/>
    <property type="match status" value="1"/>
</dbReference>
<evidence type="ECO:0000256" key="1">
    <source>
        <dbReference type="ARBA" id="ARBA00004651"/>
    </source>
</evidence>
<comment type="caution">
    <text evidence="10">The sequence shown here is derived from an EMBL/GenBank/DDBJ whole genome shotgun (WGS) entry which is preliminary data.</text>
</comment>
<proteinExistence type="predicted"/>
<dbReference type="InterPro" id="IPR039421">
    <property type="entry name" value="Type_1_exporter"/>
</dbReference>
<organism evidence="10 11">
    <name type="scientific">Gulosibacter faecalis</name>
    <dbReference type="NCBI Taxonomy" id="272240"/>
    <lineage>
        <taxon>Bacteria</taxon>
        <taxon>Bacillati</taxon>
        <taxon>Actinomycetota</taxon>
        <taxon>Actinomycetes</taxon>
        <taxon>Micrococcales</taxon>
        <taxon>Microbacteriaceae</taxon>
        <taxon>Gulosibacter</taxon>
    </lineage>
</organism>
<feature type="transmembrane region" description="Helical" evidence="7">
    <location>
        <begin position="245"/>
        <end position="271"/>
    </location>
</feature>
<dbReference type="PROSITE" id="PS50893">
    <property type="entry name" value="ABC_TRANSPORTER_2"/>
    <property type="match status" value="1"/>
</dbReference>
<evidence type="ECO:0000256" key="2">
    <source>
        <dbReference type="ARBA" id="ARBA00022692"/>
    </source>
</evidence>
<evidence type="ECO:0000259" key="9">
    <source>
        <dbReference type="PROSITE" id="PS50929"/>
    </source>
</evidence>
<name>A0ABW5UUW6_9MICO</name>
<feature type="transmembrane region" description="Helical" evidence="7">
    <location>
        <begin position="60"/>
        <end position="82"/>
    </location>
</feature>
<keyword evidence="2 7" id="KW-0812">Transmembrane</keyword>
<accession>A0ABW5UUW6</accession>
<keyword evidence="5 7" id="KW-1133">Transmembrane helix</keyword>
<protein>
    <submittedName>
        <fullName evidence="10">ABC transporter ATP-binding protein</fullName>
    </submittedName>
</protein>
<keyword evidence="4 10" id="KW-0067">ATP-binding</keyword>
<evidence type="ECO:0000256" key="4">
    <source>
        <dbReference type="ARBA" id="ARBA00022840"/>
    </source>
</evidence>
<dbReference type="InterPro" id="IPR027417">
    <property type="entry name" value="P-loop_NTPase"/>
</dbReference>
<dbReference type="InterPro" id="IPR003439">
    <property type="entry name" value="ABC_transporter-like_ATP-bd"/>
</dbReference>
<feature type="transmembrane region" description="Helical" evidence="7">
    <location>
        <begin position="30"/>
        <end position="54"/>
    </location>
</feature>
<dbReference type="PROSITE" id="PS00211">
    <property type="entry name" value="ABC_TRANSPORTER_1"/>
    <property type="match status" value="1"/>
</dbReference>
<evidence type="ECO:0000256" key="3">
    <source>
        <dbReference type="ARBA" id="ARBA00022741"/>
    </source>
</evidence>
<dbReference type="SUPFAM" id="SSF90123">
    <property type="entry name" value="ABC transporter transmembrane region"/>
    <property type="match status" value="1"/>
</dbReference>
<evidence type="ECO:0000256" key="6">
    <source>
        <dbReference type="ARBA" id="ARBA00023136"/>
    </source>
</evidence>
<reference evidence="11" key="1">
    <citation type="journal article" date="2019" name="Int. J. Syst. Evol. Microbiol.">
        <title>The Global Catalogue of Microorganisms (GCM) 10K type strain sequencing project: providing services to taxonomists for standard genome sequencing and annotation.</title>
        <authorList>
            <consortium name="The Broad Institute Genomics Platform"/>
            <consortium name="The Broad Institute Genome Sequencing Center for Infectious Disease"/>
            <person name="Wu L."/>
            <person name="Ma J."/>
        </authorList>
    </citation>
    <scope>NUCLEOTIDE SEQUENCE [LARGE SCALE GENOMIC DNA]</scope>
    <source>
        <strain evidence="11">TISTR 1514</strain>
    </source>
</reference>
<evidence type="ECO:0000256" key="7">
    <source>
        <dbReference type="SAM" id="Phobius"/>
    </source>
</evidence>
<dbReference type="Gene3D" id="3.40.50.300">
    <property type="entry name" value="P-loop containing nucleotide triphosphate hydrolases"/>
    <property type="match status" value="1"/>
</dbReference>
<gene>
    <name evidence="10" type="ORF">ACFSW7_01375</name>
</gene>
<dbReference type="PANTHER" id="PTHR24221">
    <property type="entry name" value="ATP-BINDING CASSETTE SUB-FAMILY B"/>
    <property type="match status" value="1"/>
</dbReference>
<feature type="transmembrane region" description="Helical" evidence="7">
    <location>
        <begin position="144"/>
        <end position="164"/>
    </location>
</feature>
<evidence type="ECO:0000256" key="5">
    <source>
        <dbReference type="ARBA" id="ARBA00022989"/>
    </source>
</evidence>
<dbReference type="PANTHER" id="PTHR24221:SF654">
    <property type="entry name" value="ATP-BINDING CASSETTE SUB-FAMILY B MEMBER 6"/>
    <property type="match status" value="1"/>
</dbReference>
<keyword evidence="6 7" id="KW-0472">Membrane</keyword>
<evidence type="ECO:0000313" key="10">
    <source>
        <dbReference type="EMBL" id="MFD2757025.1"/>
    </source>
</evidence>
<dbReference type="Pfam" id="PF00005">
    <property type="entry name" value="ABC_tran"/>
    <property type="match status" value="1"/>
</dbReference>
<dbReference type="InterPro" id="IPR036640">
    <property type="entry name" value="ABC1_TM_sf"/>
</dbReference>